<evidence type="ECO:0000313" key="2">
    <source>
        <dbReference type="EMBL" id="EXC33388.1"/>
    </source>
</evidence>
<name>W9SAN3_9ROSA</name>
<dbReference type="eggNOG" id="ENOG502R8CH">
    <property type="taxonomic scope" value="Eukaryota"/>
</dbReference>
<dbReference type="InterPro" id="IPR038928">
    <property type="entry name" value="LAZY1"/>
</dbReference>
<dbReference type="Proteomes" id="UP000030645">
    <property type="component" value="Unassembled WGS sequence"/>
</dbReference>
<evidence type="ECO:0008006" key="4">
    <source>
        <dbReference type="Google" id="ProtNLM"/>
    </source>
</evidence>
<organism evidence="2 3">
    <name type="scientific">Morus notabilis</name>
    <dbReference type="NCBI Taxonomy" id="981085"/>
    <lineage>
        <taxon>Eukaryota</taxon>
        <taxon>Viridiplantae</taxon>
        <taxon>Streptophyta</taxon>
        <taxon>Embryophyta</taxon>
        <taxon>Tracheophyta</taxon>
        <taxon>Spermatophyta</taxon>
        <taxon>Magnoliopsida</taxon>
        <taxon>eudicotyledons</taxon>
        <taxon>Gunneridae</taxon>
        <taxon>Pentapetalae</taxon>
        <taxon>rosids</taxon>
        <taxon>fabids</taxon>
        <taxon>Rosales</taxon>
        <taxon>Moraceae</taxon>
        <taxon>Moreae</taxon>
        <taxon>Morus</taxon>
    </lineage>
</organism>
<dbReference type="STRING" id="981085.W9SAN3"/>
<dbReference type="EMBL" id="KE346338">
    <property type="protein sequence ID" value="EXC33388.1"/>
    <property type="molecule type" value="Genomic_DNA"/>
</dbReference>
<sequence length="479" mass="54611">MWNSRGHYLIMEILDPSENDGKAFQLFPKKAESIKPASGKKGLLEIEKMAIFPLVRLYLPLFCVSLSTKKSDNQASKDIKMKILEWMHHKFRHNSIKPFKDLNIGNSCMRLSVQTSLDDQDPYTKPNYGSRDGFNSMKQPKQEEEKYFCQFEAKKEEETSAVISELFHGFLTIGTLGSDASINEPETPTFATPSENITDGRIKVTENHLKLINYELEKFLEAESKEEEGSDESSARNSNVSAITLGGKQMERAKDEDYWKTKVCPLQGYLFGSSIELPEERIEFKKEKASLGELFHRTKIAAENCTEKRPIEEIPEKQKHKSAMRFVKKMIKKVNPSSKSSYHSYGETPDSVSTKKELGDAIDSVSNMKKLQKVMRMFHRKIHPESSMAEREFVRSKKCKSKNTPKEVGCASGNLIHLSGDNKRFPQGSMSMEGVHCSKKNVNSPQESSLNCNNLRGKGEHWIKIDDDYLVLELQQQKL</sequence>
<dbReference type="PANTHER" id="PTHR34959:SF4">
    <property type="entry name" value="PROTEIN LAZY 1"/>
    <property type="match status" value="1"/>
</dbReference>
<dbReference type="GO" id="GO:2000012">
    <property type="term" value="P:regulation of auxin polar transport"/>
    <property type="evidence" value="ECO:0007669"/>
    <property type="project" value="InterPro"/>
</dbReference>
<dbReference type="GO" id="GO:0009630">
    <property type="term" value="P:gravitropism"/>
    <property type="evidence" value="ECO:0007669"/>
    <property type="project" value="InterPro"/>
</dbReference>
<accession>W9SAN3</accession>
<gene>
    <name evidence="2" type="ORF">L484_010798</name>
</gene>
<feature type="region of interest" description="Disordered" evidence="1">
    <location>
        <begin position="223"/>
        <end position="243"/>
    </location>
</feature>
<proteinExistence type="predicted"/>
<evidence type="ECO:0000313" key="3">
    <source>
        <dbReference type="Proteomes" id="UP000030645"/>
    </source>
</evidence>
<reference evidence="3" key="1">
    <citation type="submission" date="2013-01" db="EMBL/GenBank/DDBJ databases">
        <title>Draft Genome Sequence of a Mulberry Tree, Morus notabilis C.K. Schneid.</title>
        <authorList>
            <person name="He N."/>
            <person name="Zhao S."/>
        </authorList>
    </citation>
    <scope>NUCLEOTIDE SEQUENCE</scope>
</reference>
<dbReference type="PANTHER" id="PTHR34959">
    <property type="entry name" value="PROTEIN LAZY 1"/>
    <property type="match status" value="1"/>
</dbReference>
<dbReference type="AlphaFoldDB" id="W9SAN3"/>
<evidence type="ECO:0000256" key="1">
    <source>
        <dbReference type="SAM" id="MobiDB-lite"/>
    </source>
</evidence>
<keyword evidence="3" id="KW-1185">Reference proteome</keyword>
<feature type="region of interest" description="Disordered" evidence="1">
    <location>
        <begin position="120"/>
        <end position="139"/>
    </location>
</feature>
<protein>
    <recommendedName>
        <fullName evidence="4">Protein LAZY 1</fullName>
    </recommendedName>
</protein>